<organism evidence="3">
    <name type="scientific">Arthroderma gypseum (strain ATCC MYA-4604 / CBS 118893)</name>
    <name type="common">Microsporum gypseum</name>
    <dbReference type="NCBI Taxonomy" id="535722"/>
    <lineage>
        <taxon>Eukaryota</taxon>
        <taxon>Fungi</taxon>
        <taxon>Dikarya</taxon>
        <taxon>Ascomycota</taxon>
        <taxon>Pezizomycotina</taxon>
        <taxon>Eurotiomycetes</taxon>
        <taxon>Eurotiomycetidae</taxon>
        <taxon>Onygenales</taxon>
        <taxon>Arthrodermataceae</taxon>
        <taxon>Nannizzia</taxon>
    </lineage>
</organism>
<gene>
    <name evidence="2" type="ORF">MGYG_00271</name>
</gene>
<dbReference type="RefSeq" id="XP_003176181.1">
    <property type="nucleotide sequence ID" value="XM_003176133.1"/>
</dbReference>
<feature type="compositionally biased region" description="Basic and acidic residues" evidence="1">
    <location>
        <begin position="24"/>
        <end position="34"/>
    </location>
</feature>
<dbReference type="VEuPathDB" id="FungiDB:MGYG_00271"/>
<accession>E5QYD7</accession>
<feature type="region of interest" description="Disordered" evidence="1">
    <location>
        <begin position="1"/>
        <end position="55"/>
    </location>
</feature>
<dbReference type="EMBL" id="DS989822">
    <property type="protein sequence ID" value="EFQ97229.1"/>
    <property type="molecule type" value="Genomic_DNA"/>
</dbReference>
<sequence>MPSTQSGDRPMTPVKVRGKKRHRGDGSHATDKGRPGPISTRANSDGTGRLPIPSKDTIIKPKFRTQFATINKINSRRSSLQSLPTEILEQIFFDCLEINLLHVFPRLAFAVSNECIYSRITMLAIWKEPISKHHIGDKATDIELAGLELVDEAMDGAARPPLELGKKEIMKEFRPVGYRKLSRTEKARLQSQIFSCRWATLELISSCVVKCNELQQLLIHGYESQRNVPDLINILRALESNLLWSYPHSLDFKENTALRTSLHYHNIKTMVPYRMSQNAACIFSIPEKAIDKRPWTPRKLELFRLLRLLLYQGTNSVPNQPYPREVLHEGVHQAIIENRSGIVERLLELDEYCVRSIAFSFKGVPKNAGYDIPSEHFLTAIRYSTMPDMMKTLVRASAESLPFDSSEITQWALEREEPSSPFYKWLLELMVQLPSYQRRHSSRQSLFVCGMLNLSLQLGGSIKPHRYLRYDVTYEPYKEAWSEEPYAWPVGLFYLADEAPIDISVLQHQRS</sequence>
<dbReference type="OrthoDB" id="4167490at2759"/>
<dbReference type="HOGENOM" id="CLU_047843_0_0_1"/>
<evidence type="ECO:0000256" key="1">
    <source>
        <dbReference type="SAM" id="MobiDB-lite"/>
    </source>
</evidence>
<dbReference type="Proteomes" id="UP000002669">
    <property type="component" value="Unassembled WGS sequence"/>
</dbReference>
<evidence type="ECO:0000313" key="3">
    <source>
        <dbReference type="Proteomes" id="UP000002669"/>
    </source>
</evidence>
<evidence type="ECO:0000313" key="2">
    <source>
        <dbReference type="EMBL" id="EFQ97229.1"/>
    </source>
</evidence>
<dbReference type="InParanoid" id="E5QYD7"/>
<protein>
    <submittedName>
        <fullName evidence="2">Uncharacterized protein</fullName>
    </submittedName>
</protein>
<dbReference type="eggNOG" id="ENOG502T0X6">
    <property type="taxonomic scope" value="Eukaryota"/>
</dbReference>
<proteinExistence type="predicted"/>
<keyword evidence="3" id="KW-1185">Reference proteome</keyword>
<dbReference type="STRING" id="535722.E5QYD7"/>
<reference evidence="3" key="1">
    <citation type="journal article" date="2012" name="MBio">
        <title>Comparative genome analysis of Trichophyton rubrum and related dermatophytes reveals candidate genes involved in infection.</title>
        <authorList>
            <person name="Martinez D.A."/>
            <person name="Oliver B.G."/>
            <person name="Graeser Y."/>
            <person name="Goldberg J.M."/>
            <person name="Li W."/>
            <person name="Martinez-Rossi N.M."/>
            <person name="Monod M."/>
            <person name="Shelest E."/>
            <person name="Barton R.C."/>
            <person name="Birch E."/>
            <person name="Brakhage A.A."/>
            <person name="Chen Z."/>
            <person name="Gurr S.J."/>
            <person name="Heiman D."/>
            <person name="Heitman J."/>
            <person name="Kosti I."/>
            <person name="Rossi A."/>
            <person name="Saif S."/>
            <person name="Samalova M."/>
            <person name="Saunders C.W."/>
            <person name="Shea T."/>
            <person name="Summerbell R.C."/>
            <person name="Xu J."/>
            <person name="Young S."/>
            <person name="Zeng Q."/>
            <person name="Birren B.W."/>
            <person name="Cuomo C.A."/>
            <person name="White T.C."/>
        </authorList>
    </citation>
    <scope>NUCLEOTIDE SEQUENCE [LARGE SCALE GENOMIC DNA]</scope>
    <source>
        <strain evidence="3">ATCC MYA-4604 / CBS 118893</strain>
    </source>
</reference>
<name>E5QYD7_ARTGP</name>
<dbReference type="GeneID" id="10031493"/>
<dbReference type="AlphaFoldDB" id="E5QYD7"/>
<dbReference type="OMA" id="NAIRHQN"/>